<dbReference type="EMBL" id="CP033930">
    <property type="protein sequence ID" value="AZB17771.1"/>
    <property type="molecule type" value="Genomic_DNA"/>
</dbReference>
<dbReference type="InterPro" id="IPR002656">
    <property type="entry name" value="Acyl_transf_3_dom"/>
</dbReference>
<gene>
    <name evidence="3" type="ORF">EG352_08290</name>
</gene>
<evidence type="ECO:0000313" key="4">
    <source>
        <dbReference type="Proteomes" id="UP000269015"/>
    </source>
</evidence>
<dbReference type="GO" id="GO:0016020">
    <property type="term" value="C:membrane"/>
    <property type="evidence" value="ECO:0007669"/>
    <property type="project" value="TreeGrafter"/>
</dbReference>
<organism evidence="3 4">
    <name type="scientific">Chryseobacterium indologenes</name>
    <name type="common">Flavobacterium indologenes</name>
    <dbReference type="NCBI Taxonomy" id="253"/>
    <lineage>
        <taxon>Bacteria</taxon>
        <taxon>Pseudomonadati</taxon>
        <taxon>Bacteroidota</taxon>
        <taxon>Flavobacteriia</taxon>
        <taxon>Flavobacteriales</taxon>
        <taxon>Weeksellaceae</taxon>
        <taxon>Chryseobacterium group</taxon>
        <taxon>Chryseobacterium</taxon>
    </lineage>
</organism>
<feature type="transmembrane region" description="Helical" evidence="1">
    <location>
        <begin position="337"/>
        <end position="356"/>
    </location>
</feature>
<feature type="transmembrane region" description="Helical" evidence="1">
    <location>
        <begin position="166"/>
        <end position="185"/>
    </location>
</feature>
<dbReference type="AlphaFoldDB" id="A0AAD1DUV6"/>
<dbReference type="RefSeq" id="WP_123861665.1">
    <property type="nucleotide sequence ID" value="NZ_CP033930.1"/>
</dbReference>
<feature type="transmembrane region" description="Helical" evidence="1">
    <location>
        <begin position="144"/>
        <end position="161"/>
    </location>
</feature>
<dbReference type="GO" id="GO:0016747">
    <property type="term" value="F:acyltransferase activity, transferring groups other than amino-acyl groups"/>
    <property type="evidence" value="ECO:0007669"/>
    <property type="project" value="InterPro"/>
</dbReference>
<feature type="transmembrane region" description="Helical" evidence="1">
    <location>
        <begin position="43"/>
        <end position="63"/>
    </location>
</feature>
<feature type="transmembrane region" description="Helical" evidence="1">
    <location>
        <begin position="238"/>
        <end position="256"/>
    </location>
</feature>
<dbReference type="PANTHER" id="PTHR23028:SF53">
    <property type="entry name" value="ACYL_TRANSF_3 DOMAIN-CONTAINING PROTEIN"/>
    <property type="match status" value="1"/>
</dbReference>
<feature type="transmembrane region" description="Helical" evidence="1">
    <location>
        <begin position="83"/>
        <end position="103"/>
    </location>
</feature>
<dbReference type="Proteomes" id="UP000269015">
    <property type="component" value="Chromosome"/>
</dbReference>
<protein>
    <submittedName>
        <fullName evidence="3">Acyltransferase</fullName>
    </submittedName>
</protein>
<keyword evidence="3" id="KW-0012">Acyltransferase</keyword>
<sequence length="374" mass="43071">MTTEYSQRFHGLDHLRSMAIILVLLYHYRAFKHPGWIDSIGKFGWTGVDLFFVLSGFLISSQLLKEMENRNTICLKTFYIKRFFRIVPPYLLTLLLYFSSPFFREREALPPLWKFLTFTQNYGLDVISKGTFSHAWSLCIEEQFYLFLPLLLLVVLSTRWCKYPGILIMAVIAFSIISRFIIWNTHITGLEKGSMEFWRLWYMKIYYSTHTRLDGLAIGVLIGYLMQYSLVLRKLVNTYGNLLFVIGMVSLGISFWICNDQASEAASIFGFTAVAVSYGIIVLAAISKSSFLSRSKSYVTGQLAALSYAMYLSHKGIIHMTQTVLEYFNMETSDNICILLCLLLCIAGGIFFRFVIEKPSSKIKSKLLMLKKKD</sequence>
<proteinExistence type="predicted"/>
<name>A0AAD1DUV6_CHRID</name>
<dbReference type="InterPro" id="IPR050879">
    <property type="entry name" value="Acyltransferase_3"/>
</dbReference>
<keyword evidence="3" id="KW-0808">Transferase</keyword>
<dbReference type="PANTHER" id="PTHR23028">
    <property type="entry name" value="ACETYLTRANSFERASE"/>
    <property type="match status" value="1"/>
</dbReference>
<keyword evidence="1" id="KW-0472">Membrane</keyword>
<accession>A0AAD1DUV6</accession>
<keyword evidence="1" id="KW-1133">Transmembrane helix</keyword>
<feature type="transmembrane region" description="Helical" evidence="1">
    <location>
        <begin position="12"/>
        <end position="31"/>
    </location>
</feature>
<evidence type="ECO:0000256" key="1">
    <source>
        <dbReference type="SAM" id="Phobius"/>
    </source>
</evidence>
<reference evidence="3 4" key="1">
    <citation type="submission" date="2018-11" db="EMBL/GenBank/DDBJ databases">
        <title>Proposal to divide the Flavobacteriaceae and reorganize its genera based on Amino Acid Identity values calculated from whole genome sequences.</title>
        <authorList>
            <person name="Nicholson A.C."/>
            <person name="Gulvik C.A."/>
            <person name="Whitney A.M."/>
            <person name="Humrighouse B.W."/>
            <person name="Bell M."/>
            <person name="Holmes B."/>
            <person name="Steigerwalt A.G."/>
            <person name="Villarma A."/>
            <person name="Sheth M."/>
            <person name="Batra D."/>
            <person name="Pryor J."/>
            <person name="Bernardet J.-F."/>
            <person name="Hugo C."/>
            <person name="Kampfer P."/>
            <person name="Newman J."/>
            <person name="McQuiston J.R."/>
        </authorList>
    </citation>
    <scope>NUCLEOTIDE SEQUENCE [LARGE SCALE GENOMIC DNA]</scope>
    <source>
        <strain evidence="3 4">H5559</strain>
    </source>
</reference>
<dbReference type="GO" id="GO:0009103">
    <property type="term" value="P:lipopolysaccharide biosynthetic process"/>
    <property type="evidence" value="ECO:0007669"/>
    <property type="project" value="TreeGrafter"/>
</dbReference>
<feature type="transmembrane region" description="Helical" evidence="1">
    <location>
        <begin position="205"/>
        <end position="226"/>
    </location>
</feature>
<feature type="transmembrane region" description="Helical" evidence="1">
    <location>
        <begin position="268"/>
        <end position="286"/>
    </location>
</feature>
<dbReference type="Pfam" id="PF01757">
    <property type="entry name" value="Acyl_transf_3"/>
    <property type="match status" value="1"/>
</dbReference>
<feature type="transmembrane region" description="Helical" evidence="1">
    <location>
        <begin position="298"/>
        <end position="317"/>
    </location>
</feature>
<feature type="domain" description="Acyltransferase 3" evidence="2">
    <location>
        <begin position="10"/>
        <end position="346"/>
    </location>
</feature>
<keyword evidence="1" id="KW-0812">Transmembrane</keyword>
<evidence type="ECO:0000313" key="3">
    <source>
        <dbReference type="EMBL" id="AZB17771.1"/>
    </source>
</evidence>
<evidence type="ECO:0000259" key="2">
    <source>
        <dbReference type="Pfam" id="PF01757"/>
    </source>
</evidence>